<proteinExistence type="predicted"/>
<dbReference type="Proteomes" id="UP000077098">
    <property type="component" value="Unassembled WGS sequence"/>
</dbReference>
<dbReference type="SUPFAM" id="SSF53335">
    <property type="entry name" value="S-adenosyl-L-methionine-dependent methyltransferases"/>
    <property type="match status" value="1"/>
</dbReference>
<gene>
    <name evidence="2" type="ORF">A7J57_22075</name>
</gene>
<dbReference type="AlphaFoldDB" id="A0A176XHI0"/>
<dbReference type="PANTHER" id="PTHR18895:SF74">
    <property type="entry name" value="MTRF1L RELEASE FACTOR GLUTAMINE METHYLTRANSFERASE"/>
    <property type="match status" value="1"/>
</dbReference>
<dbReference type="Gene3D" id="3.40.50.150">
    <property type="entry name" value="Vaccinia Virus protein VP39"/>
    <property type="match status" value="1"/>
</dbReference>
<dbReference type="InterPro" id="IPR050320">
    <property type="entry name" value="N5-glutamine_MTase"/>
</dbReference>
<accession>A0A176XHI0</accession>
<name>A0A176XHI0_AGRTU</name>
<evidence type="ECO:0000259" key="1">
    <source>
        <dbReference type="Pfam" id="PF13649"/>
    </source>
</evidence>
<comment type="caution">
    <text evidence="2">The sequence shown here is derived from an EMBL/GenBank/DDBJ whole genome shotgun (WGS) entry which is preliminary data.</text>
</comment>
<organism evidence="2 3">
    <name type="scientific">Agrobacterium tumefaciens</name>
    <dbReference type="NCBI Taxonomy" id="358"/>
    <lineage>
        <taxon>Bacteria</taxon>
        <taxon>Pseudomonadati</taxon>
        <taxon>Pseudomonadota</taxon>
        <taxon>Alphaproteobacteria</taxon>
        <taxon>Hyphomicrobiales</taxon>
        <taxon>Rhizobiaceae</taxon>
        <taxon>Rhizobium/Agrobacterium group</taxon>
        <taxon>Agrobacterium</taxon>
        <taxon>Agrobacterium tumefaciens complex</taxon>
    </lineage>
</organism>
<dbReference type="InterPro" id="IPR041698">
    <property type="entry name" value="Methyltransf_25"/>
</dbReference>
<evidence type="ECO:0000313" key="2">
    <source>
        <dbReference type="EMBL" id="OAE48374.1"/>
    </source>
</evidence>
<dbReference type="EMBL" id="LXPS01000006">
    <property type="protein sequence ID" value="OAE48374.1"/>
    <property type="molecule type" value="Genomic_DNA"/>
</dbReference>
<evidence type="ECO:0000313" key="3">
    <source>
        <dbReference type="Proteomes" id="UP000077098"/>
    </source>
</evidence>
<dbReference type="CDD" id="cd02440">
    <property type="entry name" value="AdoMet_MTases"/>
    <property type="match status" value="1"/>
</dbReference>
<dbReference type="RefSeq" id="WP_063947875.1">
    <property type="nucleotide sequence ID" value="NZ_LXPS01000006.1"/>
</dbReference>
<feature type="domain" description="Methyltransferase" evidence="1">
    <location>
        <begin position="130"/>
        <end position="219"/>
    </location>
</feature>
<sequence length="288" mass="31666">MPESIIQQVQELAKSARMLALIGASIKLQFRDSCADDIHKQIDLGARMAVGSTIDFIDSEQSNLALTMIGMALSEANELFQRPDRGSNWEIADRDAMQAIGRASESAFSRIRSLAEADTQMRQTLSGTFLDVGTGVGGIALEAARTCPELVVEGIDIWEPALEIARENIAQSEFKDRVTIRHLDVSDLDEHNKYSLAWLPTMFLRRETVEAAIDCIARASTKSAYLIAGLYTVPDDPFLALMANLRTLRSGGEITESSDIRKMMEARGYVDVQSSETPVATFVFGRLA</sequence>
<reference evidence="2 3" key="1">
    <citation type="submission" date="2016-05" db="EMBL/GenBank/DDBJ databases">
        <authorList>
            <person name="Lavstsen T."/>
            <person name="Jespersen J.S."/>
        </authorList>
    </citation>
    <scope>NUCLEOTIDE SEQUENCE [LARGE SCALE GENOMIC DNA]</scope>
    <source>
        <strain evidence="2 3">KCJ1736</strain>
    </source>
</reference>
<dbReference type="PANTHER" id="PTHR18895">
    <property type="entry name" value="HEMK METHYLTRANSFERASE"/>
    <property type="match status" value="1"/>
</dbReference>
<dbReference type="Pfam" id="PF13649">
    <property type="entry name" value="Methyltransf_25"/>
    <property type="match status" value="1"/>
</dbReference>
<protein>
    <recommendedName>
        <fullName evidence="1">Methyltransferase domain-containing protein</fullName>
    </recommendedName>
</protein>
<dbReference type="InterPro" id="IPR029063">
    <property type="entry name" value="SAM-dependent_MTases_sf"/>
</dbReference>